<gene>
    <name evidence="9" type="ORF">ABVT11_00515</name>
</gene>
<dbReference type="InterPro" id="IPR025943">
    <property type="entry name" value="Sigma_54_int_dom_ATP-bd_2"/>
</dbReference>
<dbReference type="Gene3D" id="1.10.8.60">
    <property type="match status" value="1"/>
</dbReference>
<dbReference type="RefSeq" id="WP_345926270.1">
    <property type="nucleotide sequence ID" value="NZ_JBDIVF010000003.1"/>
</dbReference>
<dbReference type="PROSITE" id="PS00688">
    <property type="entry name" value="SIGMA54_INTERACT_3"/>
    <property type="match status" value="1"/>
</dbReference>
<feature type="modified residue" description="4-aspartylphosphate" evidence="6">
    <location>
        <position position="64"/>
    </location>
</feature>
<dbReference type="EMBL" id="JBEWLZ010000001">
    <property type="protein sequence ID" value="MET1488289.1"/>
    <property type="molecule type" value="Genomic_DNA"/>
</dbReference>
<keyword evidence="4" id="KW-0238">DNA-binding</keyword>
<dbReference type="Pfam" id="PF25601">
    <property type="entry name" value="AAA_lid_14"/>
    <property type="match status" value="1"/>
</dbReference>
<dbReference type="PANTHER" id="PTHR32071:SF100">
    <property type="entry name" value="RESPONSE REGULATOR PROTEIN PILR"/>
    <property type="match status" value="1"/>
</dbReference>
<dbReference type="InterPro" id="IPR002197">
    <property type="entry name" value="HTH_Fis"/>
</dbReference>
<dbReference type="InterPro" id="IPR009057">
    <property type="entry name" value="Homeodomain-like_sf"/>
</dbReference>
<dbReference type="Pfam" id="PF00158">
    <property type="entry name" value="Sigma54_activat"/>
    <property type="match status" value="1"/>
</dbReference>
<dbReference type="Pfam" id="PF00072">
    <property type="entry name" value="Response_reg"/>
    <property type="match status" value="1"/>
</dbReference>
<accession>A0ABV2CK62</accession>
<dbReference type="Pfam" id="PF02954">
    <property type="entry name" value="HTH_8"/>
    <property type="match status" value="1"/>
</dbReference>
<evidence type="ECO:0000313" key="10">
    <source>
        <dbReference type="Proteomes" id="UP001548590"/>
    </source>
</evidence>
<dbReference type="PROSITE" id="PS00676">
    <property type="entry name" value="SIGMA54_INTERACT_2"/>
    <property type="match status" value="1"/>
</dbReference>
<dbReference type="Gene3D" id="1.10.10.60">
    <property type="entry name" value="Homeodomain-like"/>
    <property type="match status" value="1"/>
</dbReference>
<dbReference type="InterPro" id="IPR058031">
    <property type="entry name" value="AAA_lid_NorR"/>
</dbReference>
<evidence type="ECO:0000313" key="9">
    <source>
        <dbReference type="EMBL" id="MET1488289.1"/>
    </source>
</evidence>
<comment type="caution">
    <text evidence="9">The sequence shown here is derived from an EMBL/GenBank/DDBJ whole genome shotgun (WGS) entry which is preliminary data.</text>
</comment>
<evidence type="ECO:0000256" key="4">
    <source>
        <dbReference type="ARBA" id="ARBA00023125"/>
    </source>
</evidence>
<dbReference type="SUPFAM" id="SSF52540">
    <property type="entry name" value="P-loop containing nucleoside triphosphate hydrolases"/>
    <property type="match status" value="1"/>
</dbReference>
<dbReference type="PANTHER" id="PTHR32071">
    <property type="entry name" value="TRANSCRIPTIONAL REGULATORY PROTEIN"/>
    <property type="match status" value="1"/>
</dbReference>
<dbReference type="PROSITE" id="PS50045">
    <property type="entry name" value="SIGMA54_INTERACT_4"/>
    <property type="match status" value="1"/>
</dbReference>
<dbReference type="InterPro" id="IPR002078">
    <property type="entry name" value="Sigma_54_int"/>
</dbReference>
<sequence>MSESAERRTKGRGADVLIVDDEADIRELIELSLVRMGLGVDAAGSVAEARKLIDERTYRLCLTDMRLPDGEGIEIVRHIAATAVDVPVAVITAYGSTDNAIAALKAGAFDYLAKPVALDQLRTLVKSALEISPPAAGASAGVTQLMGESSAMQQVRGMIERLSKSLAPVYISGESGSGKERAARLIHASGARAAKSFVGVNCGAIPENLMESEFFGYRKGAFTGAESDREGFFQAADGGTLFLDEVADLPLAMQVKLLRAIQEKRVRRIGDTQEQSVDVRIICATHQNLKERVEQGKFRQDLFYRLNVIELKMPSLRERPDDILALAGYILKRLASEAGIRVPRMTPAAERALLGYSFPGNVRELENILERALALSIGDEIEVEDLHLDPADCANVPGQSEGDSLQDYLDAVEKQAINEALGKTSGNRTAAARVLGVTFRSLRYRMERLGMKGERGGESE</sequence>
<dbReference type="CDD" id="cd00009">
    <property type="entry name" value="AAA"/>
    <property type="match status" value="1"/>
</dbReference>
<dbReference type="InterPro" id="IPR025944">
    <property type="entry name" value="Sigma_54_int_dom_CS"/>
</dbReference>
<dbReference type="SUPFAM" id="SSF46689">
    <property type="entry name" value="Homeodomain-like"/>
    <property type="match status" value="1"/>
</dbReference>
<dbReference type="SMART" id="SM00382">
    <property type="entry name" value="AAA"/>
    <property type="match status" value="1"/>
</dbReference>
<dbReference type="InterPro" id="IPR027417">
    <property type="entry name" value="P-loop_NTPase"/>
</dbReference>
<dbReference type="InterPro" id="IPR001789">
    <property type="entry name" value="Sig_transdc_resp-reg_receiver"/>
</dbReference>
<evidence type="ECO:0000256" key="3">
    <source>
        <dbReference type="ARBA" id="ARBA00023015"/>
    </source>
</evidence>
<dbReference type="InterPro" id="IPR003593">
    <property type="entry name" value="AAA+_ATPase"/>
</dbReference>
<evidence type="ECO:0000259" key="7">
    <source>
        <dbReference type="PROSITE" id="PS50045"/>
    </source>
</evidence>
<reference evidence="9 10" key="1">
    <citation type="submission" date="2024-07" db="EMBL/GenBank/DDBJ databases">
        <title>Uliginosibacterium paludis KCTC:42655.</title>
        <authorList>
            <person name="Kim M.K."/>
        </authorList>
    </citation>
    <scope>NUCLEOTIDE SEQUENCE [LARGE SCALE GENOMIC DNA]</scope>
    <source>
        <strain evidence="9 10">KCTC 42655</strain>
    </source>
</reference>
<protein>
    <submittedName>
        <fullName evidence="9">Sigma-54 dependent transcriptional regulator</fullName>
    </submittedName>
</protein>
<organism evidence="9 10">
    <name type="scientific">Uliginosibacterium paludis</name>
    <dbReference type="NCBI Taxonomy" id="1615952"/>
    <lineage>
        <taxon>Bacteria</taxon>
        <taxon>Pseudomonadati</taxon>
        <taxon>Pseudomonadota</taxon>
        <taxon>Betaproteobacteria</taxon>
        <taxon>Rhodocyclales</taxon>
        <taxon>Zoogloeaceae</taxon>
        <taxon>Uliginosibacterium</taxon>
    </lineage>
</organism>
<feature type="domain" description="Response regulatory" evidence="8">
    <location>
        <begin position="15"/>
        <end position="129"/>
    </location>
</feature>
<feature type="domain" description="Sigma-54 factor interaction" evidence="7">
    <location>
        <begin position="145"/>
        <end position="374"/>
    </location>
</feature>
<evidence type="ECO:0000256" key="5">
    <source>
        <dbReference type="ARBA" id="ARBA00023163"/>
    </source>
</evidence>
<evidence type="ECO:0000256" key="2">
    <source>
        <dbReference type="ARBA" id="ARBA00022840"/>
    </source>
</evidence>
<evidence type="ECO:0000256" key="6">
    <source>
        <dbReference type="PROSITE-ProRule" id="PRU00169"/>
    </source>
</evidence>
<dbReference type="SMART" id="SM00448">
    <property type="entry name" value="REC"/>
    <property type="match status" value="1"/>
</dbReference>
<keyword evidence="10" id="KW-1185">Reference proteome</keyword>
<keyword evidence="1" id="KW-0547">Nucleotide-binding</keyword>
<dbReference type="PRINTS" id="PR01590">
    <property type="entry name" value="HTHFIS"/>
</dbReference>
<evidence type="ECO:0000256" key="1">
    <source>
        <dbReference type="ARBA" id="ARBA00022741"/>
    </source>
</evidence>
<name>A0ABV2CK62_9RHOO</name>
<evidence type="ECO:0000259" key="8">
    <source>
        <dbReference type="PROSITE" id="PS50110"/>
    </source>
</evidence>
<dbReference type="SUPFAM" id="SSF52172">
    <property type="entry name" value="CheY-like"/>
    <property type="match status" value="1"/>
</dbReference>
<dbReference type="Gene3D" id="3.40.50.2300">
    <property type="match status" value="1"/>
</dbReference>
<keyword evidence="5" id="KW-0804">Transcription</keyword>
<dbReference type="PROSITE" id="PS50110">
    <property type="entry name" value="RESPONSE_REGULATORY"/>
    <property type="match status" value="1"/>
</dbReference>
<keyword evidence="2" id="KW-0067">ATP-binding</keyword>
<proteinExistence type="predicted"/>
<dbReference type="Gene3D" id="3.40.50.300">
    <property type="entry name" value="P-loop containing nucleotide triphosphate hydrolases"/>
    <property type="match status" value="1"/>
</dbReference>
<dbReference type="Proteomes" id="UP001548590">
    <property type="component" value="Unassembled WGS sequence"/>
</dbReference>
<keyword evidence="3" id="KW-0805">Transcription regulation</keyword>
<keyword evidence="6" id="KW-0597">Phosphoprotein</keyword>
<dbReference type="InterPro" id="IPR011006">
    <property type="entry name" value="CheY-like_superfamily"/>
</dbReference>